<dbReference type="EMBL" id="JBHUPE010000004">
    <property type="protein sequence ID" value="MFD2903863.1"/>
    <property type="molecule type" value="Genomic_DNA"/>
</dbReference>
<sequence>MEFSITAATLNRMLPKRVAPVFHHWKPYFQATNIQLFWSSIAKFVLANISAQNLIMDKARDKHIRYNPTTLHKIKSWHAHLS</sequence>
<proteinExistence type="predicted"/>
<gene>
    <name evidence="1" type="ORF">ACFS6I_08010</name>
</gene>
<dbReference type="RefSeq" id="WP_380919478.1">
    <property type="nucleotide sequence ID" value="NZ_JBHUPE010000004.1"/>
</dbReference>
<name>A0ABW5YU55_9SPHI</name>
<keyword evidence="2" id="KW-1185">Reference proteome</keyword>
<protein>
    <recommendedName>
        <fullName evidence="3">Transposase</fullName>
    </recommendedName>
</protein>
<evidence type="ECO:0000313" key="1">
    <source>
        <dbReference type="EMBL" id="MFD2903863.1"/>
    </source>
</evidence>
<evidence type="ECO:0000313" key="2">
    <source>
        <dbReference type="Proteomes" id="UP001597509"/>
    </source>
</evidence>
<accession>A0ABW5YU55</accession>
<comment type="caution">
    <text evidence="1">The sequence shown here is derived from an EMBL/GenBank/DDBJ whole genome shotgun (WGS) entry which is preliminary data.</text>
</comment>
<organism evidence="1 2">
    <name type="scientific">Sphingobacterium anhuiense</name>
    <dbReference type="NCBI Taxonomy" id="493780"/>
    <lineage>
        <taxon>Bacteria</taxon>
        <taxon>Pseudomonadati</taxon>
        <taxon>Bacteroidota</taxon>
        <taxon>Sphingobacteriia</taxon>
        <taxon>Sphingobacteriales</taxon>
        <taxon>Sphingobacteriaceae</taxon>
        <taxon>Sphingobacterium</taxon>
    </lineage>
</organism>
<evidence type="ECO:0008006" key="3">
    <source>
        <dbReference type="Google" id="ProtNLM"/>
    </source>
</evidence>
<dbReference type="Proteomes" id="UP001597509">
    <property type="component" value="Unassembled WGS sequence"/>
</dbReference>
<reference evidence="2" key="1">
    <citation type="journal article" date="2019" name="Int. J. Syst. Evol. Microbiol.">
        <title>The Global Catalogue of Microorganisms (GCM) 10K type strain sequencing project: providing services to taxonomists for standard genome sequencing and annotation.</title>
        <authorList>
            <consortium name="The Broad Institute Genomics Platform"/>
            <consortium name="The Broad Institute Genome Sequencing Center for Infectious Disease"/>
            <person name="Wu L."/>
            <person name="Ma J."/>
        </authorList>
    </citation>
    <scope>NUCLEOTIDE SEQUENCE [LARGE SCALE GENOMIC DNA]</scope>
    <source>
        <strain evidence="2">KCTC 22209</strain>
    </source>
</reference>